<dbReference type="Gene3D" id="1.10.287.130">
    <property type="match status" value="1"/>
</dbReference>
<feature type="transmembrane region" description="Helical" evidence="10">
    <location>
        <begin position="158"/>
        <end position="184"/>
    </location>
</feature>
<dbReference type="PANTHER" id="PTHR43065">
    <property type="entry name" value="SENSOR HISTIDINE KINASE"/>
    <property type="match status" value="1"/>
</dbReference>
<sequence>MRLAAKLISIFLVAVALLTAANAYITIRAQQEAFENEQAEYATRVGKAIEGELLIAWKAQGDDAAAAVIENERPKNQFIEIRFTSFESEASRGNQPAVSKDSLASLSHGQVTSVMRNERGGTLWLHTYYAVIGDRQQKGAIEFSRPAGPIQAQCRATIFWSIVSIITMATIAVGLILVAGINLIGRPLDQLVERTRQIAAGEFSQPLILQGRDELSQLATALNEMCEQLAKNEAAIRGESAKRIAMLEQLRHADRLKTVGRLAAGIAHELGTPLNVVAGRAGLIASGKLTETENRQSAETIKSEANRITAIVRQLLDFARQNRPERKPDNLDSLVERTISLLQPLADKKGVTFARGFTERVEASIDASQIQQVLTNLMVNAIQASPTNGLVEVSTRRETMRFPENADGPFAEYASIQIQDNGAGIDEQTRDQIFEPFFTTKDVGEGTGLGLSIAFGVVREHDGWIEVDSHSGKGACFTIYLPIESVPADITHAR</sequence>
<keyword evidence="5 13" id="KW-0808">Transferase</keyword>
<dbReference type="PANTHER" id="PTHR43065:SF46">
    <property type="entry name" value="C4-DICARBOXYLATE TRANSPORT SENSOR PROTEIN DCTB"/>
    <property type="match status" value="1"/>
</dbReference>
<dbReference type="InterPro" id="IPR003660">
    <property type="entry name" value="HAMP_dom"/>
</dbReference>
<dbReference type="InterPro" id="IPR003661">
    <property type="entry name" value="HisK_dim/P_dom"/>
</dbReference>
<keyword evidence="7 13" id="KW-0418">Kinase</keyword>
<dbReference type="GO" id="GO:0016020">
    <property type="term" value="C:membrane"/>
    <property type="evidence" value="ECO:0007669"/>
    <property type="project" value="UniProtKB-SubCell"/>
</dbReference>
<keyword evidence="9" id="KW-0902">Two-component regulatory system</keyword>
<evidence type="ECO:0000256" key="8">
    <source>
        <dbReference type="ARBA" id="ARBA00022840"/>
    </source>
</evidence>
<keyword evidence="10" id="KW-0812">Transmembrane</keyword>
<dbReference type="Pfam" id="PF00672">
    <property type="entry name" value="HAMP"/>
    <property type="match status" value="1"/>
</dbReference>
<evidence type="ECO:0000256" key="4">
    <source>
        <dbReference type="ARBA" id="ARBA00022553"/>
    </source>
</evidence>
<name>A0A7V8V1I4_9BACT</name>
<dbReference type="InterPro" id="IPR036097">
    <property type="entry name" value="HisK_dim/P_sf"/>
</dbReference>
<comment type="catalytic activity">
    <reaction evidence="1">
        <text>ATP + protein L-histidine = ADP + protein N-phospho-L-histidine.</text>
        <dbReference type="EC" id="2.7.13.3"/>
    </reaction>
</comment>
<dbReference type="InterPro" id="IPR005467">
    <property type="entry name" value="His_kinase_dom"/>
</dbReference>
<dbReference type="InterPro" id="IPR004358">
    <property type="entry name" value="Sig_transdc_His_kin-like_C"/>
</dbReference>
<dbReference type="GO" id="GO:0005524">
    <property type="term" value="F:ATP binding"/>
    <property type="evidence" value="ECO:0007669"/>
    <property type="project" value="UniProtKB-KW"/>
</dbReference>
<dbReference type="PRINTS" id="PR00344">
    <property type="entry name" value="BCTRLSENSOR"/>
</dbReference>
<protein>
    <recommendedName>
        <fullName evidence="3">histidine kinase</fullName>
        <ecNumber evidence="3">2.7.13.3</ecNumber>
    </recommendedName>
</protein>
<dbReference type="SUPFAM" id="SSF47384">
    <property type="entry name" value="Homodimeric domain of signal transducing histidine kinase"/>
    <property type="match status" value="1"/>
</dbReference>
<dbReference type="GO" id="GO:0000155">
    <property type="term" value="F:phosphorelay sensor kinase activity"/>
    <property type="evidence" value="ECO:0007669"/>
    <property type="project" value="InterPro"/>
</dbReference>
<dbReference type="RefSeq" id="WP_207394490.1">
    <property type="nucleotide sequence ID" value="NZ_JABRWO010000001.1"/>
</dbReference>
<evidence type="ECO:0000256" key="5">
    <source>
        <dbReference type="ARBA" id="ARBA00022679"/>
    </source>
</evidence>
<evidence type="ECO:0000313" key="13">
    <source>
        <dbReference type="EMBL" id="MBA2112959.1"/>
    </source>
</evidence>
<dbReference type="AlphaFoldDB" id="A0A7V8V1I4"/>
<evidence type="ECO:0000256" key="10">
    <source>
        <dbReference type="SAM" id="Phobius"/>
    </source>
</evidence>
<feature type="domain" description="HAMP" evidence="12">
    <location>
        <begin position="182"/>
        <end position="234"/>
    </location>
</feature>
<feature type="domain" description="Histidine kinase" evidence="11">
    <location>
        <begin position="265"/>
        <end position="485"/>
    </location>
</feature>
<keyword evidence="14" id="KW-1185">Reference proteome</keyword>
<dbReference type="CDD" id="cd06225">
    <property type="entry name" value="HAMP"/>
    <property type="match status" value="1"/>
</dbReference>
<accession>A0A7V8V1I4</accession>
<evidence type="ECO:0000313" key="14">
    <source>
        <dbReference type="Proteomes" id="UP000551616"/>
    </source>
</evidence>
<dbReference type="SUPFAM" id="SSF55874">
    <property type="entry name" value="ATPase domain of HSP90 chaperone/DNA topoisomerase II/histidine kinase"/>
    <property type="match status" value="1"/>
</dbReference>
<comment type="caution">
    <text evidence="13">The sequence shown here is derived from an EMBL/GenBank/DDBJ whole genome shotgun (WGS) entry which is preliminary data.</text>
</comment>
<comment type="subcellular location">
    <subcellularLocation>
        <location evidence="2">Membrane</location>
    </subcellularLocation>
</comment>
<dbReference type="Proteomes" id="UP000551616">
    <property type="component" value="Unassembled WGS sequence"/>
</dbReference>
<evidence type="ECO:0000256" key="1">
    <source>
        <dbReference type="ARBA" id="ARBA00000085"/>
    </source>
</evidence>
<dbReference type="EC" id="2.7.13.3" evidence="3"/>
<dbReference type="PROSITE" id="PS50109">
    <property type="entry name" value="HIS_KIN"/>
    <property type="match status" value="1"/>
</dbReference>
<evidence type="ECO:0000259" key="11">
    <source>
        <dbReference type="PROSITE" id="PS50109"/>
    </source>
</evidence>
<dbReference type="Pfam" id="PF00512">
    <property type="entry name" value="HisKA"/>
    <property type="match status" value="1"/>
</dbReference>
<keyword evidence="4" id="KW-0597">Phosphoprotein</keyword>
<dbReference type="CDD" id="cd00082">
    <property type="entry name" value="HisKA"/>
    <property type="match status" value="1"/>
</dbReference>
<dbReference type="SMART" id="SM00387">
    <property type="entry name" value="HATPase_c"/>
    <property type="match status" value="1"/>
</dbReference>
<proteinExistence type="predicted"/>
<organism evidence="13 14">
    <name type="scientific">Bremerella alba</name>
    <dbReference type="NCBI Taxonomy" id="980252"/>
    <lineage>
        <taxon>Bacteria</taxon>
        <taxon>Pseudomonadati</taxon>
        <taxon>Planctomycetota</taxon>
        <taxon>Planctomycetia</taxon>
        <taxon>Pirellulales</taxon>
        <taxon>Pirellulaceae</taxon>
        <taxon>Bremerella</taxon>
    </lineage>
</organism>
<keyword evidence="10" id="KW-1133">Transmembrane helix</keyword>
<reference evidence="13 14" key="1">
    <citation type="submission" date="2020-05" db="EMBL/GenBank/DDBJ databases">
        <title>Bremerella alba sp. nov., a novel planctomycete isolated from the surface of the macroalga Fucus spiralis.</title>
        <authorList>
            <person name="Godinho O."/>
            <person name="Botelho R."/>
            <person name="Albuquerque L."/>
            <person name="Wiegand S."/>
            <person name="Da Costa M.S."/>
            <person name="Lobo-Da-Cunha A."/>
            <person name="Jogler C."/>
            <person name="Lage O.M."/>
        </authorList>
    </citation>
    <scope>NUCLEOTIDE SEQUENCE [LARGE SCALE GENOMIC DNA]</scope>
    <source>
        <strain evidence="13 14">FF15</strain>
    </source>
</reference>
<evidence type="ECO:0000256" key="9">
    <source>
        <dbReference type="ARBA" id="ARBA00023012"/>
    </source>
</evidence>
<dbReference type="InterPro" id="IPR036890">
    <property type="entry name" value="HATPase_C_sf"/>
</dbReference>
<evidence type="ECO:0000256" key="3">
    <source>
        <dbReference type="ARBA" id="ARBA00012438"/>
    </source>
</evidence>
<dbReference type="InterPro" id="IPR003594">
    <property type="entry name" value="HATPase_dom"/>
</dbReference>
<evidence type="ECO:0000256" key="6">
    <source>
        <dbReference type="ARBA" id="ARBA00022741"/>
    </source>
</evidence>
<dbReference type="Gene3D" id="3.30.565.10">
    <property type="entry name" value="Histidine kinase-like ATPase, C-terminal domain"/>
    <property type="match status" value="1"/>
</dbReference>
<evidence type="ECO:0000259" key="12">
    <source>
        <dbReference type="PROSITE" id="PS50885"/>
    </source>
</evidence>
<dbReference type="SMART" id="SM00388">
    <property type="entry name" value="HisKA"/>
    <property type="match status" value="1"/>
</dbReference>
<dbReference type="Gene3D" id="6.10.340.10">
    <property type="match status" value="1"/>
</dbReference>
<keyword evidence="6" id="KW-0547">Nucleotide-binding</keyword>
<dbReference type="PROSITE" id="PS50885">
    <property type="entry name" value="HAMP"/>
    <property type="match status" value="1"/>
</dbReference>
<evidence type="ECO:0000256" key="7">
    <source>
        <dbReference type="ARBA" id="ARBA00022777"/>
    </source>
</evidence>
<dbReference type="SUPFAM" id="SSF158472">
    <property type="entry name" value="HAMP domain-like"/>
    <property type="match status" value="1"/>
</dbReference>
<evidence type="ECO:0000256" key="2">
    <source>
        <dbReference type="ARBA" id="ARBA00004370"/>
    </source>
</evidence>
<dbReference type="EMBL" id="JABRWO010000001">
    <property type="protein sequence ID" value="MBA2112959.1"/>
    <property type="molecule type" value="Genomic_DNA"/>
</dbReference>
<dbReference type="Pfam" id="PF02518">
    <property type="entry name" value="HATPase_c"/>
    <property type="match status" value="1"/>
</dbReference>
<keyword evidence="10" id="KW-0472">Membrane</keyword>
<keyword evidence="8" id="KW-0067">ATP-binding</keyword>
<dbReference type="SMART" id="SM00304">
    <property type="entry name" value="HAMP"/>
    <property type="match status" value="1"/>
</dbReference>
<gene>
    <name evidence="13" type="primary">sasA_1</name>
    <name evidence="13" type="ORF">HOV93_01050</name>
</gene>